<evidence type="ECO:0000313" key="3">
    <source>
        <dbReference type="Proteomes" id="UP000299084"/>
    </source>
</evidence>
<proteinExistence type="predicted"/>
<accession>A0A5N4C432</accession>
<dbReference type="EMBL" id="JWIN03000037">
    <property type="protein sequence ID" value="KAB1253655.1"/>
    <property type="molecule type" value="Genomic_DNA"/>
</dbReference>
<feature type="compositionally biased region" description="Low complexity" evidence="1">
    <location>
        <begin position="35"/>
        <end position="49"/>
    </location>
</feature>
<feature type="compositionally biased region" description="Low complexity" evidence="1">
    <location>
        <begin position="84"/>
        <end position="103"/>
    </location>
</feature>
<sequence>MWQRICLAFSYSPPPPFPFLFPPSPPFHHFPSEELPPGRGRTGLPLRLSRPPPLYSDREPPSNSGTSGAAFGPRRHGTNSLTNPPAAAVHQAPAPAPASSSPAPIFSLLILPARMLRTPPPPSAGENEPVTSPWMTPRHPSEAYSTAGEEEEEEEEEKVATWNWVAGSSKGYHEVSRAFGKPEIAFPVGKERQSLGKPRCGR</sequence>
<keyword evidence="3" id="KW-1185">Reference proteome</keyword>
<feature type="region of interest" description="Disordered" evidence="1">
    <location>
        <begin position="28"/>
        <end position="103"/>
    </location>
</feature>
<evidence type="ECO:0000256" key="1">
    <source>
        <dbReference type="SAM" id="MobiDB-lite"/>
    </source>
</evidence>
<organism evidence="2 3">
    <name type="scientific">Camelus dromedarius</name>
    <name type="common">Dromedary</name>
    <name type="synonym">Arabian camel</name>
    <dbReference type="NCBI Taxonomy" id="9838"/>
    <lineage>
        <taxon>Eukaryota</taxon>
        <taxon>Metazoa</taxon>
        <taxon>Chordata</taxon>
        <taxon>Craniata</taxon>
        <taxon>Vertebrata</taxon>
        <taxon>Euteleostomi</taxon>
        <taxon>Mammalia</taxon>
        <taxon>Eutheria</taxon>
        <taxon>Laurasiatheria</taxon>
        <taxon>Artiodactyla</taxon>
        <taxon>Tylopoda</taxon>
        <taxon>Camelidae</taxon>
        <taxon>Camelus</taxon>
    </lineage>
</organism>
<gene>
    <name evidence="2" type="ORF">Cadr_000003140</name>
</gene>
<dbReference type="Proteomes" id="UP000299084">
    <property type="component" value="Unassembled WGS sequence"/>
</dbReference>
<evidence type="ECO:0000313" key="2">
    <source>
        <dbReference type="EMBL" id="KAB1253655.1"/>
    </source>
</evidence>
<comment type="caution">
    <text evidence="2">The sequence shown here is derived from an EMBL/GenBank/DDBJ whole genome shotgun (WGS) entry which is preliminary data.</text>
</comment>
<dbReference type="AlphaFoldDB" id="A0A5N4C432"/>
<reference evidence="2 3" key="1">
    <citation type="journal article" date="2019" name="Mol. Ecol. Resour.">
        <title>Improving Illumina assemblies with Hi-C and long reads: an example with the North African dromedary.</title>
        <authorList>
            <person name="Elbers J.P."/>
            <person name="Rogers M.F."/>
            <person name="Perelman P.L."/>
            <person name="Proskuryakova A.A."/>
            <person name="Serdyukova N.A."/>
            <person name="Johnson W.E."/>
            <person name="Horin P."/>
            <person name="Corander J."/>
            <person name="Murphy D."/>
            <person name="Burger P.A."/>
        </authorList>
    </citation>
    <scope>NUCLEOTIDE SEQUENCE [LARGE SCALE GENOMIC DNA]</scope>
    <source>
        <strain evidence="2">Drom800</strain>
        <tissue evidence="2">Blood</tissue>
    </source>
</reference>
<protein>
    <submittedName>
        <fullName evidence="2">Uncharacterized protein</fullName>
    </submittedName>
</protein>
<name>A0A5N4C432_CAMDR</name>
<feature type="region of interest" description="Disordered" evidence="1">
    <location>
        <begin position="117"/>
        <end position="155"/>
    </location>
</feature>